<dbReference type="RefSeq" id="WP_066406776.1">
    <property type="nucleotide sequence ID" value="NZ_FKBS01000006.1"/>
</dbReference>
<protein>
    <submittedName>
        <fullName evidence="1">Uncharacterized protein</fullName>
    </submittedName>
</protein>
<sequence length="66" mass="7478">MPTPPKELWTVEEIAAHCRRFGLSLPEPLIKRMHELSANVSQTGMDIARMPTKDCEPALTFKMPVE</sequence>
<evidence type="ECO:0000313" key="1">
    <source>
        <dbReference type="EMBL" id="SAH82191.1"/>
    </source>
</evidence>
<dbReference type="Proteomes" id="UP000077037">
    <property type="component" value="Unassembled WGS sequence"/>
</dbReference>
<dbReference type="AlphaFoldDB" id="A0A157KC92"/>
<evidence type="ECO:0000313" key="2">
    <source>
        <dbReference type="Proteomes" id="UP000077037"/>
    </source>
</evidence>
<accession>A0A157KC92</accession>
<proteinExistence type="predicted"/>
<organism evidence="1 2">
    <name type="scientific">Bordetella ansorpii</name>
    <dbReference type="NCBI Taxonomy" id="288768"/>
    <lineage>
        <taxon>Bacteria</taxon>
        <taxon>Pseudomonadati</taxon>
        <taxon>Pseudomonadota</taxon>
        <taxon>Betaproteobacteria</taxon>
        <taxon>Burkholderiales</taxon>
        <taxon>Alcaligenaceae</taxon>
        <taxon>Bordetella</taxon>
    </lineage>
</organism>
<reference evidence="1 2" key="1">
    <citation type="submission" date="2016-03" db="EMBL/GenBank/DDBJ databases">
        <authorList>
            <consortium name="Pathogen Informatics"/>
        </authorList>
    </citation>
    <scope>NUCLEOTIDE SEQUENCE [LARGE SCALE GENOMIC DNA]</scope>
    <source>
        <strain evidence="1 2">NCTC13364</strain>
    </source>
</reference>
<name>A0A157KC92_9BORD</name>
<dbReference type="EMBL" id="FKBS01000006">
    <property type="protein sequence ID" value="SAH82191.1"/>
    <property type="molecule type" value="Genomic_DNA"/>
</dbReference>
<dbReference type="OrthoDB" id="8637196at2"/>
<gene>
    <name evidence="1" type="ORF">SAMEA1982600_00287</name>
</gene>